<dbReference type="Proteomes" id="UP000619238">
    <property type="component" value="Unassembled WGS sequence"/>
</dbReference>
<keyword evidence="3" id="KW-1185">Reference proteome</keyword>
<proteinExistence type="predicted"/>
<name>A0ABR7Q9G4_9FLAO</name>
<dbReference type="EMBL" id="JACGWS010000006">
    <property type="protein sequence ID" value="MBC8755201.1"/>
    <property type="molecule type" value="Genomic_DNA"/>
</dbReference>
<evidence type="ECO:0000256" key="1">
    <source>
        <dbReference type="ARBA" id="ARBA00022729"/>
    </source>
</evidence>
<keyword evidence="1" id="KW-0732">Signal</keyword>
<protein>
    <submittedName>
        <fullName evidence="2">T9SS type A sorting domain-containing protein</fullName>
    </submittedName>
</protein>
<evidence type="ECO:0000313" key="2">
    <source>
        <dbReference type="EMBL" id="MBC8755201.1"/>
    </source>
</evidence>
<dbReference type="RefSeq" id="WP_187562440.1">
    <property type="nucleotide sequence ID" value="NZ_JACGWS010000006.1"/>
</dbReference>
<organism evidence="2 3">
    <name type="scientific">Kordia aestuariivivens</name>
    <dbReference type="NCBI Taxonomy" id="2759037"/>
    <lineage>
        <taxon>Bacteria</taxon>
        <taxon>Pseudomonadati</taxon>
        <taxon>Bacteroidota</taxon>
        <taxon>Flavobacteriia</taxon>
        <taxon>Flavobacteriales</taxon>
        <taxon>Flavobacteriaceae</taxon>
        <taxon>Kordia</taxon>
    </lineage>
</organism>
<accession>A0ABR7Q9G4</accession>
<evidence type="ECO:0000313" key="3">
    <source>
        <dbReference type="Proteomes" id="UP000619238"/>
    </source>
</evidence>
<sequence length="38" mass="4389">MLINFSNTLPVSSLEDGVYFLKLTDTENRVAVRKFIKE</sequence>
<dbReference type="NCBIfam" id="TIGR04183">
    <property type="entry name" value="Por_Secre_tail"/>
    <property type="match status" value="1"/>
</dbReference>
<comment type="caution">
    <text evidence="2">The sequence shown here is derived from an EMBL/GenBank/DDBJ whole genome shotgun (WGS) entry which is preliminary data.</text>
</comment>
<dbReference type="InterPro" id="IPR026444">
    <property type="entry name" value="Secre_tail"/>
</dbReference>
<gene>
    <name evidence="2" type="ORF">H2O64_10990</name>
</gene>
<reference evidence="2 3" key="1">
    <citation type="submission" date="2020-07" db="EMBL/GenBank/DDBJ databases">
        <title>Description of Kordia aestuariivivens sp. nov., isolated from a tidal flat.</title>
        <authorList>
            <person name="Park S."/>
            <person name="Yoon J.-H."/>
        </authorList>
    </citation>
    <scope>NUCLEOTIDE SEQUENCE [LARGE SCALE GENOMIC DNA]</scope>
    <source>
        <strain evidence="2 3">YSTF-M3</strain>
    </source>
</reference>